<dbReference type="Proteomes" id="UP000319143">
    <property type="component" value="Unassembled WGS sequence"/>
</dbReference>
<evidence type="ECO:0000313" key="3">
    <source>
        <dbReference type="Proteomes" id="UP000319143"/>
    </source>
</evidence>
<proteinExistence type="predicted"/>
<accession>A0A5C6D8I7</accession>
<organism evidence="2 3">
    <name type="scientific">Novipirellula artificiosorum</name>
    <dbReference type="NCBI Taxonomy" id="2528016"/>
    <lineage>
        <taxon>Bacteria</taxon>
        <taxon>Pseudomonadati</taxon>
        <taxon>Planctomycetota</taxon>
        <taxon>Planctomycetia</taxon>
        <taxon>Pirellulales</taxon>
        <taxon>Pirellulaceae</taxon>
        <taxon>Novipirellula</taxon>
    </lineage>
</organism>
<protein>
    <submittedName>
        <fullName evidence="2">Uncharacterized protein</fullName>
    </submittedName>
</protein>
<evidence type="ECO:0000313" key="2">
    <source>
        <dbReference type="EMBL" id="TWU32017.1"/>
    </source>
</evidence>
<evidence type="ECO:0000256" key="1">
    <source>
        <dbReference type="SAM" id="MobiDB-lite"/>
    </source>
</evidence>
<name>A0A5C6D8I7_9BACT</name>
<sequence>MRGVLRTPIADGLFGPITLLPPPHPQPFSPRKLGEKGARISGDGIATSRADGFWLPSTPFAAS</sequence>
<feature type="compositionally biased region" description="Pro residues" evidence="1">
    <location>
        <begin position="19"/>
        <end position="28"/>
    </location>
</feature>
<dbReference type="AlphaFoldDB" id="A0A5C6D8I7"/>
<dbReference type="EMBL" id="SJPV01000014">
    <property type="protein sequence ID" value="TWU32017.1"/>
    <property type="molecule type" value="Genomic_DNA"/>
</dbReference>
<feature type="region of interest" description="Disordered" evidence="1">
    <location>
        <begin position="15"/>
        <end position="39"/>
    </location>
</feature>
<gene>
    <name evidence="2" type="ORF">Poly41_59050</name>
</gene>
<keyword evidence="3" id="KW-1185">Reference proteome</keyword>
<comment type="caution">
    <text evidence="2">The sequence shown here is derived from an EMBL/GenBank/DDBJ whole genome shotgun (WGS) entry which is preliminary data.</text>
</comment>
<reference evidence="2 3" key="1">
    <citation type="submission" date="2019-02" db="EMBL/GenBank/DDBJ databases">
        <title>Deep-cultivation of Planctomycetes and their phenomic and genomic characterization uncovers novel biology.</title>
        <authorList>
            <person name="Wiegand S."/>
            <person name="Jogler M."/>
            <person name="Boedeker C."/>
            <person name="Pinto D."/>
            <person name="Vollmers J."/>
            <person name="Rivas-Marin E."/>
            <person name="Kohn T."/>
            <person name="Peeters S.H."/>
            <person name="Heuer A."/>
            <person name="Rast P."/>
            <person name="Oberbeckmann S."/>
            <person name="Bunk B."/>
            <person name="Jeske O."/>
            <person name="Meyerdierks A."/>
            <person name="Storesund J.E."/>
            <person name="Kallscheuer N."/>
            <person name="Luecker S."/>
            <person name="Lage O.M."/>
            <person name="Pohl T."/>
            <person name="Merkel B.J."/>
            <person name="Hornburger P."/>
            <person name="Mueller R.-W."/>
            <person name="Bruemmer F."/>
            <person name="Labrenz M."/>
            <person name="Spormann A.M."/>
            <person name="Op Den Camp H."/>
            <person name="Overmann J."/>
            <person name="Amann R."/>
            <person name="Jetten M.S.M."/>
            <person name="Mascher T."/>
            <person name="Medema M.H."/>
            <person name="Devos D.P."/>
            <person name="Kaster A.-K."/>
            <person name="Ovreas L."/>
            <person name="Rohde M."/>
            <person name="Galperin M.Y."/>
            <person name="Jogler C."/>
        </authorList>
    </citation>
    <scope>NUCLEOTIDE SEQUENCE [LARGE SCALE GENOMIC DNA]</scope>
    <source>
        <strain evidence="2 3">Poly41</strain>
    </source>
</reference>